<name>A0A4R6J7U4_9ACTN</name>
<dbReference type="InterPro" id="IPR050267">
    <property type="entry name" value="Anti-sigma-factor_SerPK"/>
</dbReference>
<organism evidence="1 2">
    <name type="scientific">Paractinoplanes brasiliensis</name>
    <dbReference type="NCBI Taxonomy" id="52695"/>
    <lineage>
        <taxon>Bacteria</taxon>
        <taxon>Bacillati</taxon>
        <taxon>Actinomycetota</taxon>
        <taxon>Actinomycetes</taxon>
        <taxon>Micromonosporales</taxon>
        <taxon>Micromonosporaceae</taxon>
        <taxon>Paractinoplanes</taxon>
    </lineage>
</organism>
<evidence type="ECO:0008006" key="3">
    <source>
        <dbReference type="Google" id="ProtNLM"/>
    </source>
</evidence>
<comment type="caution">
    <text evidence="1">The sequence shown here is derived from an EMBL/GenBank/DDBJ whole genome shotgun (WGS) entry which is preliminary data.</text>
</comment>
<dbReference type="EMBL" id="SNWR01000002">
    <property type="protein sequence ID" value="TDO31217.1"/>
    <property type="molecule type" value="Genomic_DNA"/>
</dbReference>
<evidence type="ECO:0000313" key="1">
    <source>
        <dbReference type="EMBL" id="TDO31217.1"/>
    </source>
</evidence>
<dbReference type="Gene3D" id="3.30.565.10">
    <property type="entry name" value="Histidine kinase-like ATPase, C-terminal domain"/>
    <property type="match status" value="1"/>
</dbReference>
<proteinExistence type="predicted"/>
<evidence type="ECO:0000313" key="2">
    <source>
        <dbReference type="Proteomes" id="UP000294901"/>
    </source>
</evidence>
<protein>
    <recommendedName>
        <fullName evidence="3">STAS domain-containing protein</fullName>
    </recommendedName>
</protein>
<dbReference type="InterPro" id="IPR036890">
    <property type="entry name" value="HATPase_C_sf"/>
</dbReference>
<reference evidence="1 2" key="1">
    <citation type="submission" date="2019-03" db="EMBL/GenBank/DDBJ databases">
        <title>Sequencing the genomes of 1000 actinobacteria strains.</title>
        <authorList>
            <person name="Klenk H.-P."/>
        </authorList>
    </citation>
    <scope>NUCLEOTIDE SEQUENCE [LARGE SCALE GENOMIC DNA]</scope>
    <source>
        <strain evidence="1 2">DSM 43805</strain>
    </source>
</reference>
<dbReference type="RefSeq" id="WP_133877362.1">
    <property type="nucleotide sequence ID" value="NZ_BOMD01000045.1"/>
</dbReference>
<dbReference type="Proteomes" id="UP000294901">
    <property type="component" value="Unassembled WGS sequence"/>
</dbReference>
<sequence>MAIEYGVDFNGLHLIATVSGALGMTEVSGLYTNMVKSVAEQPDALLVDLSRMVVTEPLALAVFTAANRQATRWPGTPMVLCAPQQATCELLNGPPFRHLAVADSLAAACDRLAGDPAATVLALSDDLLPIRGAARHARDLTTEACLRWDLPNLVGPACLIATELVSNVIDHAHTMMTLNVSLRSRYLHIAVRDGSPEQVGPPIGPPPATGRGRGLLLVDATAQTWGCVPSADGKVVWASLRRPTN</sequence>
<dbReference type="AlphaFoldDB" id="A0A4R6J7U4"/>
<dbReference type="Gene3D" id="3.30.750.24">
    <property type="entry name" value="STAS domain"/>
    <property type="match status" value="1"/>
</dbReference>
<accession>A0A4R6J7U4</accession>
<dbReference type="SUPFAM" id="SSF55874">
    <property type="entry name" value="ATPase domain of HSP90 chaperone/DNA topoisomerase II/histidine kinase"/>
    <property type="match status" value="1"/>
</dbReference>
<keyword evidence="2" id="KW-1185">Reference proteome</keyword>
<dbReference type="PANTHER" id="PTHR35526">
    <property type="entry name" value="ANTI-SIGMA-F FACTOR RSBW-RELATED"/>
    <property type="match status" value="1"/>
</dbReference>
<gene>
    <name evidence="1" type="ORF">C8E87_6629</name>
</gene>
<dbReference type="PANTHER" id="PTHR35526:SF3">
    <property type="entry name" value="ANTI-SIGMA-F FACTOR RSBW"/>
    <property type="match status" value="1"/>
</dbReference>
<dbReference type="InterPro" id="IPR036513">
    <property type="entry name" value="STAS_dom_sf"/>
</dbReference>
<dbReference type="OrthoDB" id="3364147at2"/>
<dbReference type="CDD" id="cd16936">
    <property type="entry name" value="HATPase_RsbW-like"/>
    <property type="match status" value="1"/>
</dbReference>